<dbReference type="InterPro" id="IPR045851">
    <property type="entry name" value="AMP-bd_C_sf"/>
</dbReference>
<dbReference type="PANTHER" id="PTHR24096">
    <property type="entry name" value="LONG-CHAIN-FATTY-ACID--COA LIGASE"/>
    <property type="match status" value="1"/>
</dbReference>
<keyword evidence="5" id="KW-0472">Membrane</keyword>
<comment type="pathway">
    <text evidence="1">Siderophore biosynthesis.</text>
</comment>
<dbReference type="InterPro" id="IPR000873">
    <property type="entry name" value="AMP-dep_synth/lig_dom"/>
</dbReference>
<gene>
    <name evidence="8" type="ORF">PHISCL_04180</name>
</gene>
<feature type="domain" description="AMP-binding enzyme C-terminal" evidence="7">
    <location>
        <begin position="462"/>
        <end position="537"/>
    </location>
</feature>
<dbReference type="GO" id="GO:0005524">
    <property type="term" value="F:ATP binding"/>
    <property type="evidence" value="ECO:0007669"/>
    <property type="project" value="UniProtKB-KW"/>
</dbReference>
<dbReference type="Proteomes" id="UP000266188">
    <property type="component" value="Unassembled WGS sequence"/>
</dbReference>
<dbReference type="FunFam" id="3.40.50.12780:FF:000003">
    <property type="entry name" value="Long-chain-fatty-acid--CoA ligase FadD"/>
    <property type="match status" value="1"/>
</dbReference>
<proteinExistence type="inferred from homology"/>
<dbReference type="STRING" id="2070753.A0A3A2ZPT5"/>
<dbReference type="InterPro" id="IPR042099">
    <property type="entry name" value="ANL_N_sf"/>
</dbReference>
<evidence type="ECO:0000259" key="6">
    <source>
        <dbReference type="Pfam" id="PF00501"/>
    </source>
</evidence>
<keyword evidence="4" id="KW-0067">ATP-binding</keyword>
<dbReference type="EMBL" id="MVGC01000119">
    <property type="protein sequence ID" value="RJE23467.1"/>
    <property type="molecule type" value="Genomic_DNA"/>
</dbReference>
<dbReference type="CDD" id="cd05911">
    <property type="entry name" value="Firefly_Luc_like"/>
    <property type="match status" value="1"/>
</dbReference>
<keyword evidence="5" id="KW-0812">Transmembrane</keyword>
<evidence type="ECO:0000256" key="3">
    <source>
        <dbReference type="ARBA" id="ARBA00022741"/>
    </source>
</evidence>
<dbReference type="AlphaFoldDB" id="A0A3A2ZPT5"/>
<evidence type="ECO:0000256" key="5">
    <source>
        <dbReference type="SAM" id="Phobius"/>
    </source>
</evidence>
<keyword evidence="3" id="KW-0547">Nucleotide-binding</keyword>
<dbReference type="Gene3D" id="3.30.300.30">
    <property type="match status" value="1"/>
</dbReference>
<dbReference type="SUPFAM" id="SSF56801">
    <property type="entry name" value="Acetyl-CoA synthetase-like"/>
    <property type="match status" value="1"/>
</dbReference>
<dbReference type="Pfam" id="PF13193">
    <property type="entry name" value="AMP-binding_C"/>
    <property type="match status" value="1"/>
</dbReference>
<dbReference type="OrthoDB" id="6509636at2759"/>
<evidence type="ECO:0000313" key="9">
    <source>
        <dbReference type="Proteomes" id="UP000266188"/>
    </source>
</evidence>
<accession>A0A3A2ZPT5</accession>
<evidence type="ECO:0000256" key="1">
    <source>
        <dbReference type="ARBA" id="ARBA00004924"/>
    </source>
</evidence>
<dbReference type="Gene3D" id="3.40.50.12780">
    <property type="entry name" value="N-terminal domain of ligase-like"/>
    <property type="match status" value="1"/>
</dbReference>
<name>A0A3A2ZPT5_9EURO</name>
<dbReference type="InterPro" id="IPR025110">
    <property type="entry name" value="AMP-bd_C"/>
</dbReference>
<dbReference type="PANTHER" id="PTHR24096:SF424">
    <property type="entry name" value="ACETYL-COA SYNTHETASE-LIKE PROTEIN-RELATED"/>
    <property type="match status" value="1"/>
</dbReference>
<dbReference type="InterPro" id="IPR020845">
    <property type="entry name" value="AMP-binding_CS"/>
</dbReference>
<reference evidence="9" key="1">
    <citation type="submission" date="2017-02" db="EMBL/GenBank/DDBJ databases">
        <authorList>
            <person name="Tafer H."/>
            <person name="Lopandic K."/>
        </authorList>
    </citation>
    <scope>NUCLEOTIDE SEQUENCE [LARGE SCALE GENOMIC DNA]</scope>
    <source>
        <strain evidence="9">CBS 366.77</strain>
    </source>
</reference>
<keyword evidence="8" id="KW-0436">Ligase</keyword>
<comment type="similarity">
    <text evidence="2">Belongs to the ATP-dependent AMP-binding enzyme family.</text>
</comment>
<evidence type="ECO:0000313" key="8">
    <source>
        <dbReference type="EMBL" id="RJE23467.1"/>
    </source>
</evidence>
<keyword evidence="5" id="KW-1133">Transmembrane helix</keyword>
<sequence length="557" mass="61708">MPFKSRWQIDIPNAHLSSFLFTSPTHPLSKTNRAFSEAARSDSHYFTTHDYRLWCQRFAAGLRKSGLKTGDRVLLFSGNDLFFPVVFMGVIMAGGVFTGANPTFVARELAYQLQDSGATYLICADGSLDTGIEAAQIAGMGLDRVFVFNNAVFDGRGEGRKGCRYWGELIAPIEEGTGFAWDELSTPELANRTLALNYSSGTTGRPKGVEISHKNYIANLMQYNNQAQLNPDYEARNARTRWLCFLPMYHAMAQNIFIAAALKRSVPVYIMPKFDFIQMLEYVQKFRITDLILVPPVVVALAKHPAVKKYDLSSVEAVGSGAAPLGREVCEEVEALWEPGRINVKQGWGMTETTCSILGWDPNQKSFSASVGELNANCEAKIMADDGVTELGRNQRGELWVRGQNIMKGYWRNPEATKETKTEDGWLKTGDIAYVDDHDKFYVVDRKKELIKVKGNQVAPAELEALLLEHPAIADVAVIGVPWNNDERPRAYVVLKPGHTASAEDIVGFMDGKVSAIKRISGGVVFLDAIPKNPSGKILRKALRDRAKETQAPTAKL</sequence>
<dbReference type="GO" id="GO:0016405">
    <property type="term" value="F:CoA-ligase activity"/>
    <property type="evidence" value="ECO:0007669"/>
    <property type="project" value="TreeGrafter"/>
</dbReference>
<evidence type="ECO:0000256" key="2">
    <source>
        <dbReference type="ARBA" id="ARBA00006432"/>
    </source>
</evidence>
<feature type="transmembrane region" description="Helical" evidence="5">
    <location>
        <begin position="73"/>
        <end position="97"/>
    </location>
</feature>
<comment type="caution">
    <text evidence="8">The sequence shown here is derived from an EMBL/GenBank/DDBJ whole genome shotgun (WGS) entry which is preliminary data.</text>
</comment>
<evidence type="ECO:0000256" key="4">
    <source>
        <dbReference type="ARBA" id="ARBA00022840"/>
    </source>
</evidence>
<dbReference type="Pfam" id="PF00501">
    <property type="entry name" value="AMP-binding"/>
    <property type="match status" value="1"/>
</dbReference>
<keyword evidence="9" id="KW-1185">Reference proteome</keyword>
<evidence type="ECO:0000259" key="7">
    <source>
        <dbReference type="Pfam" id="PF13193"/>
    </source>
</evidence>
<dbReference type="PROSITE" id="PS00455">
    <property type="entry name" value="AMP_BINDING"/>
    <property type="match status" value="1"/>
</dbReference>
<dbReference type="FunFam" id="3.30.300.30:FF:000007">
    <property type="entry name" value="4-coumarate--CoA ligase 2"/>
    <property type="match status" value="1"/>
</dbReference>
<protein>
    <submittedName>
        <fullName evidence="8">4-coumarate-coA ligase</fullName>
    </submittedName>
</protein>
<organism evidence="8 9">
    <name type="scientific">Aspergillus sclerotialis</name>
    <dbReference type="NCBI Taxonomy" id="2070753"/>
    <lineage>
        <taxon>Eukaryota</taxon>
        <taxon>Fungi</taxon>
        <taxon>Dikarya</taxon>
        <taxon>Ascomycota</taxon>
        <taxon>Pezizomycotina</taxon>
        <taxon>Eurotiomycetes</taxon>
        <taxon>Eurotiomycetidae</taxon>
        <taxon>Eurotiales</taxon>
        <taxon>Aspergillaceae</taxon>
        <taxon>Aspergillus</taxon>
        <taxon>Aspergillus subgen. Polypaecilum</taxon>
    </lineage>
</organism>
<feature type="domain" description="AMP-dependent synthetase/ligase" evidence="6">
    <location>
        <begin position="41"/>
        <end position="411"/>
    </location>
</feature>